<feature type="domain" description="RNA-binding S4" evidence="8">
    <location>
        <begin position="250"/>
        <end position="312"/>
    </location>
</feature>
<dbReference type="GO" id="GO:0019843">
    <property type="term" value="F:rRNA binding"/>
    <property type="evidence" value="ECO:0007669"/>
    <property type="project" value="UniProtKB-KW"/>
</dbReference>
<reference evidence="9" key="1">
    <citation type="journal article" date="2020" name="Fungal Divers.">
        <title>Resolving the Mortierellaceae phylogeny through synthesis of multi-gene phylogenetics and phylogenomics.</title>
        <authorList>
            <person name="Vandepol N."/>
            <person name="Liber J."/>
            <person name="Desiro A."/>
            <person name="Na H."/>
            <person name="Kennedy M."/>
            <person name="Barry K."/>
            <person name="Grigoriev I.V."/>
            <person name="Miller A.N."/>
            <person name="O'Donnell K."/>
            <person name="Stajich J.E."/>
            <person name="Bonito G."/>
        </authorList>
    </citation>
    <scope>NUCLEOTIDE SEQUENCE</scope>
    <source>
        <strain evidence="9">NRRL 2769</strain>
    </source>
</reference>
<evidence type="ECO:0000256" key="1">
    <source>
        <dbReference type="ARBA" id="ARBA00007465"/>
    </source>
</evidence>
<proteinExistence type="inferred from homology"/>
<dbReference type="GO" id="GO:0003735">
    <property type="term" value="F:structural constituent of ribosome"/>
    <property type="evidence" value="ECO:0007669"/>
    <property type="project" value="TreeGrafter"/>
</dbReference>
<evidence type="ECO:0000256" key="3">
    <source>
        <dbReference type="ARBA" id="ARBA00022884"/>
    </source>
</evidence>
<evidence type="ECO:0000256" key="6">
    <source>
        <dbReference type="PROSITE-ProRule" id="PRU00182"/>
    </source>
</evidence>
<dbReference type="CDD" id="cd00165">
    <property type="entry name" value="S4"/>
    <property type="match status" value="1"/>
</dbReference>
<keyword evidence="4 9" id="KW-0689">Ribosomal protein</keyword>
<dbReference type="PROSITE" id="PS50889">
    <property type="entry name" value="S4"/>
    <property type="match status" value="1"/>
</dbReference>
<keyword evidence="2 6" id="KW-0699">rRNA-binding</keyword>
<dbReference type="Pfam" id="PF01479">
    <property type="entry name" value="S4"/>
    <property type="match status" value="1"/>
</dbReference>
<dbReference type="SMART" id="SM00363">
    <property type="entry name" value="S4"/>
    <property type="match status" value="1"/>
</dbReference>
<organism evidence="9 10">
    <name type="scientific">Entomortierella chlamydospora</name>
    <dbReference type="NCBI Taxonomy" id="101097"/>
    <lineage>
        <taxon>Eukaryota</taxon>
        <taxon>Fungi</taxon>
        <taxon>Fungi incertae sedis</taxon>
        <taxon>Mucoromycota</taxon>
        <taxon>Mortierellomycotina</taxon>
        <taxon>Mortierellomycetes</taxon>
        <taxon>Mortierellales</taxon>
        <taxon>Mortierellaceae</taxon>
        <taxon>Entomortierella</taxon>
    </lineage>
</organism>
<accession>A0A9P6N706</accession>
<dbReference type="Proteomes" id="UP000703661">
    <property type="component" value="Unassembled WGS sequence"/>
</dbReference>
<keyword evidence="10" id="KW-1185">Reference proteome</keyword>
<keyword evidence="5" id="KW-0687">Ribonucleoprotein</keyword>
<dbReference type="InterPro" id="IPR018079">
    <property type="entry name" value="Ribosomal_uS4_CS"/>
</dbReference>
<keyword evidence="3 6" id="KW-0694">RNA-binding</keyword>
<dbReference type="InterPro" id="IPR022801">
    <property type="entry name" value="Ribosomal_uS4"/>
</dbReference>
<dbReference type="Gene3D" id="3.10.290.10">
    <property type="entry name" value="RNA-binding S4 domain"/>
    <property type="match status" value="1"/>
</dbReference>
<dbReference type="GO" id="GO:0042274">
    <property type="term" value="P:ribosomal small subunit biogenesis"/>
    <property type="evidence" value="ECO:0007669"/>
    <property type="project" value="TreeGrafter"/>
</dbReference>
<comment type="similarity">
    <text evidence="1">Belongs to the universal ribosomal protein uS4 family.</text>
</comment>
<dbReference type="AlphaFoldDB" id="A0A9P6N706"/>
<evidence type="ECO:0000313" key="9">
    <source>
        <dbReference type="EMBL" id="KAG0024592.1"/>
    </source>
</evidence>
<sequence length="389" mass="44254">MRKRCPQIRREKVRTKVLELARIGISELKEQVEKNPRVKKQPFRTIDKNSKKASGGSIPGDIAISMGSDTLAYENPTRGAQRGVQNDCNATYLRRKVLSALAVLKGLKVWEVGILLYGVKPNVWTSETFEAEASIRNPFAALEWKSEEKNMRNSKIPAYSLRRQMLRMSWNKYNLYNLTQRTRTPNNTNKTLYQQKWAAKKDTRSYHGDQITERQWQSMFKTRLPTANTKVGGVEPHPPVFSLTFAEMERRLDFIVFRSNFAPSIYAARQLVGHGKVTVNGKPMRFASHRVTDGDIIQVDPKSISTLKNAAPAEGEEAASGANTAMVFEPKPFSQPFLFVPDYLEVNYNTCSACFLRSPISRPGKTEIPSPFPPQMHALAYEFYARNRK</sequence>
<dbReference type="InterPro" id="IPR036986">
    <property type="entry name" value="S4_RNA-bd_sf"/>
</dbReference>
<evidence type="ECO:0000259" key="8">
    <source>
        <dbReference type="SMART" id="SM00363"/>
    </source>
</evidence>
<dbReference type="PANTHER" id="PTHR11831:SF4">
    <property type="entry name" value="SMALL RIBOSOMAL SUBUNIT PROTEIN US4M"/>
    <property type="match status" value="1"/>
</dbReference>
<evidence type="ECO:0000256" key="7">
    <source>
        <dbReference type="SAM" id="MobiDB-lite"/>
    </source>
</evidence>
<evidence type="ECO:0000256" key="5">
    <source>
        <dbReference type="ARBA" id="ARBA00023274"/>
    </source>
</evidence>
<evidence type="ECO:0000256" key="2">
    <source>
        <dbReference type="ARBA" id="ARBA00022730"/>
    </source>
</evidence>
<dbReference type="InterPro" id="IPR002942">
    <property type="entry name" value="S4_RNA-bd"/>
</dbReference>
<dbReference type="GO" id="GO:0005763">
    <property type="term" value="C:mitochondrial small ribosomal subunit"/>
    <property type="evidence" value="ECO:0007669"/>
    <property type="project" value="TreeGrafter"/>
</dbReference>
<evidence type="ECO:0000256" key="4">
    <source>
        <dbReference type="ARBA" id="ARBA00022980"/>
    </source>
</evidence>
<dbReference type="EMBL" id="JAAAID010000012">
    <property type="protein sequence ID" value="KAG0024592.1"/>
    <property type="molecule type" value="Genomic_DNA"/>
</dbReference>
<dbReference type="SUPFAM" id="SSF55174">
    <property type="entry name" value="Alpha-L RNA-binding motif"/>
    <property type="match status" value="1"/>
</dbReference>
<feature type="region of interest" description="Disordered" evidence="7">
    <location>
        <begin position="36"/>
        <end position="59"/>
    </location>
</feature>
<dbReference type="PROSITE" id="PS00632">
    <property type="entry name" value="RIBOSOMAL_S4"/>
    <property type="match status" value="1"/>
</dbReference>
<gene>
    <name evidence="9" type="primary">NAM9</name>
    <name evidence="9" type="ORF">BGZ80_000893</name>
</gene>
<name>A0A9P6N706_9FUNG</name>
<dbReference type="PANTHER" id="PTHR11831">
    <property type="entry name" value="30S 40S RIBOSOMAL PROTEIN"/>
    <property type="match status" value="1"/>
</dbReference>
<comment type="caution">
    <text evidence="9">The sequence shown here is derived from an EMBL/GenBank/DDBJ whole genome shotgun (WGS) entry which is preliminary data.</text>
</comment>
<evidence type="ECO:0000313" key="10">
    <source>
        <dbReference type="Proteomes" id="UP000703661"/>
    </source>
</evidence>
<protein>
    <submittedName>
        <fullName evidence="9">Mitochondrial 37S ribosomal protein nam9</fullName>
    </submittedName>
</protein>